<keyword evidence="2" id="KW-1133">Transmembrane helix</keyword>
<feature type="transmembrane region" description="Helical" evidence="2">
    <location>
        <begin position="73"/>
        <end position="94"/>
    </location>
</feature>
<evidence type="ECO:0000256" key="2">
    <source>
        <dbReference type="SAM" id="Phobius"/>
    </source>
</evidence>
<gene>
    <name evidence="3" type="ORF">NQU55_15890</name>
</gene>
<comment type="caution">
    <text evidence="3">The sequence shown here is derived from an EMBL/GenBank/DDBJ whole genome shotgun (WGS) entry which is preliminary data.</text>
</comment>
<protein>
    <submittedName>
        <fullName evidence="3">Uncharacterized protein</fullName>
    </submittedName>
</protein>
<keyword evidence="2" id="KW-0812">Transmembrane</keyword>
<evidence type="ECO:0000313" key="3">
    <source>
        <dbReference type="EMBL" id="MCQ8771235.1"/>
    </source>
</evidence>
<accession>A0A9X2LHB9</accession>
<evidence type="ECO:0000313" key="4">
    <source>
        <dbReference type="Proteomes" id="UP001142374"/>
    </source>
</evidence>
<dbReference type="AlphaFoldDB" id="A0A9X2LHB9"/>
<dbReference type="EMBL" id="JANIID010000013">
    <property type="protein sequence ID" value="MCQ8771235.1"/>
    <property type="molecule type" value="Genomic_DNA"/>
</dbReference>
<feature type="transmembrane region" description="Helical" evidence="2">
    <location>
        <begin position="178"/>
        <end position="202"/>
    </location>
</feature>
<sequence length="206" mass="21717">MSALPSETPLSVVRPPEPTRTPLTSGARHARPLSLYDSWWTVAGAALMLCAAWAACVWISFHLTADATLHTTALFVHLASLVLGFGAVLVADYYGLLWITGRCSLQEALGSAGRLHLPIWAGLVGLVLSGMLLHPSPSSTLTAVKLVLVLLLSLNGLQAGLLNKRMAEQTSSSPAPRLLAWGGATALVSQICWWGAVVIGFLNSQG</sequence>
<dbReference type="RefSeq" id="WP_206329677.1">
    <property type="nucleotide sequence ID" value="NZ_JAATER010000251.1"/>
</dbReference>
<keyword evidence="4" id="KW-1185">Reference proteome</keyword>
<organism evidence="3 4">
    <name type="scientific">Streptomyces telluris</name>
    <dbReference type="NCBI Taxonomy" id="2720021"/>
    <lineage>
        <taxon>Bacteria</taxon>
        <taxon>Bacillati</taxon>
        <taxon>Actinomycetota</taxon>
        <taxon>Actinomycetes</taxon>
        <taxon>Kitasatosporales</taxon>
        <taxon>Streptomycetaceae</taxon>
        <taxon>Streptomyces</taxon>
    </lineage>
</organism>
<evidence type="ECO:0000256" key="1">
    <source>
        <dbReference type="SAM" id="MobiDB-lite"/>
    </source>
</evidence>
<keyword evidence="2" id="KW-0472">Membrane</keyword>
<reference evidence="3" key="1">
    <citation type="submission" date="2022-06" db="EMBL/GenBank/DDBJ databases">
        <title>WGS of actinobacteria.</title>
        <authorList>
            <person name="Thawai C."/>
        </authorList>
    </citation>
    <scope>NUCLEOTIDE SEQUENCE</scope>
    <source>
        <strain evidence="3">AA8</strain>
    </source>
</reference>
<feature type="transmembrane region" description="Helical" evidence="2">
    <location>
        <begin position="38"/>
        <end position="61"/>
    </location>
</feature>
<feature type="region of interest" description="Disordered" evidence="1">
    <location>
        <begin position="1"/>
        <end position="26"/>
    </location>
</feature>
<name>A0A9X2LHB9_9ACTN</name>
<dbReference type="Proteomes" id="UP001142374">
    <property type="component" value="Unassembled WGS sequence"/>
</dbReference>
<feature type="transmembrane region" description="Helical" evidence="2">
    <location>
        <begin position="115"/>
        <end position="133"/>
    </location>
</feature>
<feature type="transmembrane region" description="Helical" evidence="2">
    <location>
        <begin position="139"/>
        <end position="157"/>
    </location>
</feature>
<proteinExistence type="predicted"/>